<feature type="chain" id="PRO_5012799148" description="DUF3617 domain-containing protein" evidence="1">
    <location>
        <begin position="26"/>
        <end position="135"/>
    </location>
</feature>
<dbReference type="EMBL" id="MWPQ01000040">
    <property type="protein sequence ID" value="OPH82746.1"/>
    <property type="molecule type" value="Genomic_DNA"/>
</dbReference>
<dbReference type="OrthoDB" id="8231111at2"/>
<dbReference type="AlphaFoldDB" id="A0A1V4HXR1"/>
<comment type="caution">
    <text evidence="2">The sequence shown here is derived from an EMBL/GenBank/DDBJ whole genome shotgun (WGS) entry which is preliminary data.</text>
</comment>
<name>A0A1V4HXR1_NITVU</name>
<evidence type="ECO:0008006" key="4">
    <source>
        <dbReference type="Google" id="ProtNLM"/>
    </source>
</evidence>
<sequence>MRTINPLVLLALLVLLVAQSASTEAADLNGAWAIDSSTCGDIFTKKNNKLAFKQDADLHAGGIIVHGKQITGTFQKCTIKSLHDDGRDVRVIAACSDGIAVSDMEFDVKISGENKITLSSKEPVPVETPYFRCPM</sequence>
<gene>
    <name evidence="2" type="ORF">B2M20_09345</name>
</gene>
<dbReference type="Proteomes" id="UP000189940">
    <property type="component" value="Unassembled WGS sequence"/>
</dbReference>
<proteinExistence type="predicted"/>
<reference evidence="2 3" key="1">
    <citation type="submission" date="2017-02" db="EMBL/GenBank/DDBJ databases">
        <title>Genome sequence of the nitrite-oxidizing bacterium Nitrobacter vulgaris strain Ab1.</title>
        <authorList>
            <person name="Mellbye B.L."/>
            <person name="Davis E.W."/>
            <person name="Spieck E."/>
            <person name="Chang J.H."/>
            <person name="Bottomley P.J."/>
            <person name="Sayavedra-Soto L.A."/>
        </authorList>
    </citation>
    <scope>NUCLEOTIDE SEQUENCE [LARGE SCALE GENOMIC DNA]</scope>
    <source>
        <strain evidence="2 3">Ab1</strain>
    </source>
</reference>
<dbReference type="RefSeq" id="WP_079446779.1">
    <property type="nucleotide sequence ID" value="NZ_MWPQ01000040.1"/>
</dbReference>
<feature type="signal peptide" evidence="1">
    <location>
        <begin position="1"/>
        <end position="25"/>
    </location>
</feature>
<organism evidence="2 3">
    <name type="scientific">Nitrobacter vulgaris</name>
    <dbReference type="NCBI Taxonomy" id="29421"/>
    <lineage>
        <taxon>Bacteria</taxon>
        <taxon>Pseudomonadati</taxon>
        <taxon>Pseudomonadota</taxon>
        <taxon>Alphaproteobacteria</taxon>
        <taxon>Hyphomicrobiales</taxon>
        <taxon>Nitrobacteraceae</taxon>
        <taxon>Nitrobacter</taxon>
    </lineage>
</organism>
<accession>A0A1V4HXR1</accession>
<evidence type="ECO:0000313" key="3">
    <source>
        <dbReference type="Proteomes" id="UP000189940"/>
    </source>
</evidence>
<evidence type="ECO:0000256" key="1">
    <source>
        <dbReference type="SAM" id="SignalP"/>
    </source>
</evidence>
<keyword evidence="3" id="KW-1185">Reference proteome</keyword>
<evidence type="ECO:0000313" key="2">
    <source>
        <dbReference type="EMBL" id="OPH82746.1"/>
    </source>
</evidence>
<protein>
    <recommendedName>
        <fullName evidence="4">DUF3617 domain-containing protein</fullName>
    </recommendedName>
</protein>
<keyword evidence="1" id="KW-0732">Signal</keyword>